<evidence type="ECO:0000256" key="5">
    <source>
        <dbReference type="ARBA" id="ARBA00023014"/>
    </source>
</evidence>
<dbReference type="EMBL" id="JANCLU010000002">
    <property type="protein sequence ID" value="MCP8937564.1"/>
    <property type="molecule type" value="Genomic_DNA"/>
</dbReference>
<evidence type="ECO:0000256" key="4">
    <source>
        <dbReference type="ARBA" id="ARBA00023004"/>
    </source>
</evidence>
<comment type="caution">
    <text evidence="7">The sequence shown here is derived from an EMBL/GenBank/DDBJ whole genome shotgun (WGS) entry which is preliminary data.</text>
</comment>
<evidence type="ECO:0000256" key="2">
    <source>
        <dbReference type="ARBA" id="ARBA00022691"/>
    </source>
</evidence>
<accession>A0ABT1L7W5</accession>
<dbReference type="SFLD" id="SFLDS00029">
    <property type="entry name" value="Radical_SAM"/>
    <property type="match status" value="1"/>
</dbReference>
<gene>
    <name evidence="7" type="ORF">NK718_03480</name>
</gene>
<dbReference type="CDD" id="cd01335">
    <property type="entry name" value="Radical_SAM"/>
    <property type="match status" value="1"/>
</dbReference>
<protein>
    <submittedName>
        <fullName evidence="7">Radical SAM protein</fullName>
    </submittedName>
</protein>
<evidence type="ECO:0000256" key="3">
    <source>
        <dbReference type="ARBA" id="ARBA00022723"/>
    </source>
</evidence>
<feature type="domain" description="Radical SAM core" evidence="6">
    <location>
        <begin position="67"/>
        <end position="214"/>
    </location>
</feature>
<organism evidence="7 8">
    <name type="scientific">Alsobacter ponti</name>
    <dbReference type="NCBI Taxonomy" id="2962936"/>
    <lineage>
        <taxon>Bacteria</taxon>
        <taxon>Pseudomonadati</taxon>
        <taxon>Pseudomonadota</taxon>
        <taxon>Alphaproteobacteria</taxon>
        <taxon>Hyphomicrobiales</taxon>
        <taxon>Alsobacteraceae</taxon>
        <taxon>Alsobacter</taxon>
    </lineage>
</organism>
<dbReference type="InterPro" id="IPR013785">
    <property type="entry name" value="Aldolase_TIM"/>
</dbReference>
<keyword evidence="8" id="KW-1185">Reference proteome</keyword>
<keyword evidence="2" id="KW-0949">S-adenosyl-L-methionine</keyword>
<dbReference type="PANTHER" id="PTHR43288">
    <property type="entry name" value="BIOTIN SYNTHASE-RELATED PROTEIN, RADICAL SAM SUPERFAMILY"/>
    <property type="match status" value="1"/>
</dbReference>
<reference evidence="7 8" key="1">
    <citation type="submission" date="2022-07" db="EMBL/GenBank/DDBJ databases">
        <authorList>
            <person name="Li W.-J."/>
            <person name="Deng Q.-Q."/>
        </authorList>
    </citation>
    <scope>NUCLEOTIDE SEQUENCE [LARGE SCALE GENOMIC DNA]</scope>
    <source>
        <strain evidence="7 8">SYSU M60028</strain>
    </source>
</reference>
<dbReference type="Gene3D" id="3.20.20.70">
    <property type="entry name" value="Aldolase class I"/>
    <property type="match status" value="1"/>
</dbReference>
<dbReference type="InterPro" id="IPR007197">
    <property type="entry name" value="rSAM"/>
</dbReference>
<sequence>MNAPAFPGLASVLDDVGMPEALARDLLDAGRAFHARGLLAATPSFRRYDSDELGACRGSGAFPAFSITGGACALNCKHCRAGILKPMIPTGDPAAFERKAREMIASRGMRGFLLSGGSNPRNEVPFEPYLPVVARLKRDHPGLEVLVHTGLVTARRAAALKGAGVDVAMLDIIGSARTIREVYHLDRPVADFEASLVALAAEGLAVVPHIVVGLHFGRLLGEHEALDIIARTQTESAILVVLMPAYADPGFGRVDPLEAASFLAAARARLPDRRLLLGCARPHGPDRALIDVAAVLAGLDGVAYPADEAVRAARALGRPVDRQGACCGAASCARAA</sequence>
<keyword evidence="5" id="KW-0411">Iron-sulfur</keyword>
<dbReference type="RefSeq" id="WP_254738674.1">
    <property type="nucleotide sequence ID" value="NZ_JANCLU010000002.1"/>
</dbReference>
<comment type="cofactor">
    <cofactor evidence="1">
        <name>[4Fe-4S] cluster</name>
        <dbReference type="ChEBI" id="CHEBI:49883"/>
    </cofactor>
</comment>
<dbReference type="Pfam" id="PF04055">
    <property type="entry name" value="Radical_SAM"/>
    <property type="match status" value="1"/>
</dbReference>
<evidence type="ECO:0000313" key="8">
    <source>
        <dbReference type="Proteomes" id="UP001205890"/>
    </source>
</evidence>
<dbReference type="Proteomes" id="UP001205890">
    <property type="component" value="Unassembled WGS sequence"/>
</dbReference>
<proteinExistence type="predicted"/>
<dbReference type="InterPro" id="IPR058240">
    <property type="entry name" value="rSAM_sf"/>
</dbReference>
<keyword evidence="4" id="KW-0408">Iron</keyword>
<evidence type="ECO:0000313" key="7">
    <source>
        <dbReference type="EMBL" id="MCP8937564.1"/>
    </source>
</evidence>
<dbReference type="SFLD" id="SFLDG01113">
    <property type="entry name" value="Uncharacterised_Radical_SAM_Su"/>
    <property type="match status" value="1"/>
</dbReference>
<dbReference type="SUPFAM" id="SSF102114">
    <property type="entry name" value="Radical SAM enzymes"/>
    <property type="match status" value="1"/>
</dbReference>
<dbReference type="PANTHER" id="PTHR43288:SF2">
    <property type="entry name" value="RADICAL SAM CORE DOMAIN-CONTAINING PROTEIN"/>
    <property type="match status" value="1"/>
</dbReference>
<evidence type="ECO:0000256" key="1">
    <source>
        <dbReference type="ARBA" id="ARBA00001966"/>
    </source>
</evidence>
<evidence type="ECO:0000259" key="6">
    <source>
        <dbReference type="Pfam" id="PF04055"/>
    </source>
</evidence>
<keyword evidence="3" id="KW-0479">Metal-binding</keyword>
<name>A0ABT1L7W5_9HYPH</name>